<keyword evidence="1" id="KW-0808">Transferase</keyword>
<gene>
    <name evidence="7" type="ORF">Aory04_000156800</name>
</gene>
<dbReference type="InterPro" id="IPR036759">
    <property type="entry name" value="TPK_catalytic_sf"/>
</dbReference>
<name>A0AAN4YCU1_ASPOZ</name>
<evidence type="ECO:0000313" key="8">
    <source>
        <dbReference type="Proteomes" id="UP001165205"/>
    </source>
</evidence>
<dbReference type="InterPro" id="IPR007371">
    <property type="entry name" value="TPK_catalytic"/>
</dbReference>
<organism evidence="7 8">
    <name type="scientific">Aspergillus oryzae</name>
    <name type="common">Yellow koji mold</name>
    <dbReference type="NCBI Taxonomy" id="5062"/>
    <lineage>
        <taxon>Eukaryota</taxon>
        <taxon>Fungi</taxon>
        <taxon>Dikarya</taxon>
        <taxon>Ascomycota</taxon>
        <taxon>Pezizomycotina</taxon>
        <taxon>Eurotiomycetes</taxon>
        <taxon>Eurotiomycetidae</taxon>
        <taxon>Eurotiales</taxon>
        <taxon>Aspergillaceae</taxon>
        <taxon>Aspergillus</taxon>
        <taxon>Aspergillus subgen. Circumdati</taxon>
    </lineage>
</organism>
<evidence type="ECO:0000259" key="6">
    <source>
        <dbReference type="SMART" id="SM00983"/>
    </source>
</evidence>
<dbReference type="Pfam" id="PF04265">
    <property type="entry name" value="TPK_B1_binding"/>
    <property type="match status" value="1"/>
</dbReference>
<dbReference type="GO" id="GO:0009229">
    <property type="term" value="P:thiamine diphosphate biosynthetic process"/>
    <property type="evidence" value="ECO:0007669"/>
    <property type="project" value="InterPro"/>
</dbReference>
<feature type="domain" description="Thiamin pyrophosphokinase thiamin-binding" evidence="6">
    <location>
        <begin position="203"/>
        <end position="261"/>
    </location>
</feature>
<dbReference type="SMART" id="SM00983">
    <property type="entry name" value="TPK_B1_binding"/>
    <property type="match status" value="1"/>
</dbReference>
<evidence type="ECO:0000256" key="3">
    <source>
        <dbReference type="ARBA" id="ARBA00022777"/>
    </source>
</evidence>
<feature type="region of interest" description="Disordered" evidence="5">
    <location>
        <begin position="84"/>
        <end position="111"/>
    </location>
</feature>
<dbReference type="EMBL" id="BSYA01000010">
    <property type="protein sequence ID" value="GMG24294.1"/>
    <property type="molecule type" value="Genomic_DNA"/>
</dbReference>
<keyword evidence="2" id="KW-0547">Nucleotide-binding</keyword>
<accession>A0AAN4YCU1</accession>
<dbReference type="Gene3D" id="3.40.50.10240">
    <property type="entry name" value="Thiamin pyrophosphokinase, catalytic domain"/>
    <property type="match status" value="1"/>
</dbReference>
<comment type="caution">
    <text evidence="7">The sequence shown here is derived from an EMBL/GenBank/DDBJ whole genome shotgun (WGS) entry which is preliminary data.</text>
</comment>
<dbReference type="InterPro" id="IPR007373">
    <property type="entry name" value="Thiamin_PyroPKinase_B1-bd"/>
</dbReference>
<dbReference type="GO" id="GO:0004788">
    <property type="term" value="F:thiamine diphosphokinase activity"/>
    <property type="evidence" value="ECO:0007669"/>
    <property type="project" value="InterPro"/>
</dbReference>
<dbReference type="SUPFAM" id="SSF63999">
    <property type="entry name" value="Thiamin pyrophosphokinase, catalytic domain"/>
    <property type="match status" value="1"/>
</dbReference>
<dbReference type="GO" id="GO:0016301">
    <property type="term" value="F:kinase activity"/>
    <property type="evidence" value="ECO:0007669"/>
    <property type="project" value="UniProtKB-KW"/>
</dbReference>
<evidence type="ECO:0000256" key="2">
    <source>
        <dbReference type="ARBA" id="ARBA00022741"/>
    </source>
</evidence>
<sequence>MEWDPTQFFRDDHTPNPFALLILNQPINERAFRVLRRHDSITPDTRTHYANLGVRIIHDEDQYSTDFTKCLNYLRAHVREFLSSSTSSSQSSSEHSVSTSEEVKKGEEEEEERELDVLILGGLGGRVDQAFSQIHHLYSMTQSYGSSSSSTTSSRGDLTSNPGKAGKIGNLYLISEESITFILRPGLNTIRTPGTNRPGLSTGEYLLEENVGIIPLLGPARITTSGFQWDVVAWRTEIGGQLSTSNHIRSEAVTVESVMPVLFTLELAGRLKKLNCRAYTRYESPALAMLKLSGSKLSGDARLRRVWDAALLPCVMFRLMLKKYATVSGRRMLVSNHNENGAQNTLSTRTKTSGTLMEISIAQIEMVDTNRSGRISYMMEHPSSSNVRIWTAFALLSKERKDCVLSGTPEPVHQSLAFLRHATDSRSTTSAMRAGDAGKAD</sequence>
<proteinExistence type="predicted"/>
<dbReference type="GO" id="GO:0030975">
    <property type="term" value="F:thiamine binding"/>
    <property type="evidence" value="ECO:0007669"/>
    <property type="project" value="InterPro"/>
</dbReference>
<dbReference type="SUPFAM" id="SSF63862">
    <property type="entry name" value="Thiamin pyrophosphokinase, substrate-binding domain"/>
    <property type="match status" value="1"/>
</dbReference>
<keyword evidence="4" id="KW-0067">ATP-binding</keyword>
<dbReference type="Gene3D" id="2.60.120.320">
    <property type="entry name" value="Thiamin pyrophosphokinase, thiamin-binding domain"/>
    <property type="match status" value="1"/>
</dbReference>
<dbReference type="Pfam" id="PF04263">
    <property type="entry name" value="TPK_catalytic"/>
    <property type="match status" value="1"/>
</dbReference>
<reference evidence="7" key="1">
    <citation type="submission" date="2023-04" db="EMBL/GenBank/DDBJ databases">
        <title>Aspergillus oryzae NBRC 4228.</title>
        <authorList>
            <person name="Ichikawa N."/>
            <person name="Sato H."/>
            <person name="Tonouchi N."/>
        </authorList>
    </citation>
    <scope>NUCLEOTIDE SEQUENCE</scope>
    <source>
        <strain evidence="7">NBRC 4228</strain>
    </source>
</reference>
<dbReference type="PANTHER" id="PTHR13622:SF8">
    <property type="entry name" value="THIAMIN PYROPHOSPHOKINASE 1"/>
    <property type="match status" value="1"/>
</dbReference>
<dbReference type="AlphaFoldDB" id="A0AAN4YCU1"/>
<dbReference type="Proteomes" id="UP001165205">
    <property type="component" value="Unassembled WGS sequence"/>
</dbReference>
<dbReference type="GO" id="GO:0006772">
    <property type="term" value="P:thiamine metabolic process"/>
    <property type="evidence" value="ECO:0007669"/>
    <property type="project" value="InterPro"/>
</dbReference>
<dbReference type="InterPro" id="IPR036371">
    <property type="entry name" value="TPK_B1-bd_sf"/>
</dbReference>
<evidence type="ECO:0000256" key="1">
    <source>
        <dbReference type="ARBA" id="ARBA00022679"/>
    </source>
</evidence>
<dbReference type="InterPro" id="IPR006282">
    <property type="entry name" value="Thi_PPkinase"/>
</dbReference>
<evidence type="ECO:0000256" key="4">
    <source>
        <dbReference type="ARBA" id="ARBA00022840"/>
    </source>
</evidence>
<feature type="compositionally biased region" description="Low complexity" evidence="5">
    <location>
        <begin position="84"/>
        <end position="100"/>
    </location>
</feature>
<protein>
    <submittedName>
        <fullName evidence="7">Unnamed protein product</fullName>
    </submittedName>
</protein>
<dbReference type="GO" id="GO:0005524">
    <property type="term" value="F:ATP binding"/>
    <property type="evidence" value="ECO:0007669"/>
    <property type="project" value="UniProtKB-KW"/>
</dbReference>
<evidence type="ECO:0000313" key="7">
    <source>
        <dbReference type="EMBL" id="GMG24294.1"/>
    </source>
</evidence>
<keyword evidence="3" id="KW-0418">Kinase</keyword>
<dbReference type="PANTHER" id="PTHR13622">
    <property type="entry name" value="THIAMIN PYROPHOSPHOKINASE"/>
    <property type="match status" value="1"/>
</dbReference>
<evidence type="ECO:0000256" key="5">
    <source>
        <dbReference type="SAM" id="MobiDB-lite"/>
    </source>
</evidence>
<dbReference type="CDD" id="cd07995">
    <property type="entry name" value="TPK"/>
    <property type="match status" value="1"/>
</dbReference>